<comment type="catalytic activity">
    <reaction evidence="1">
        <text>ATP + protein L-histidine = ADP + protein N-phospho-L-histidine.</text>
        <dbReference type="EC" id="2.7.13.3"/>
    </reaction>
</comment>
<dbReference type="Gene3D" id="1.10.287.130">
    <property type="match status" value="1"/>
</dbReference>
<reference evidence="21 22" key="1">
    <citation type="submission" date="2019-11" db="EMBL/GenBank/DDBJ databases">
        <title>Type strains purchased from KCTC, JCM and DSMZ.</title>
        <authorList>
            <person name="Lu H."/>
        </authorList>
    </citation>
    <scope>NUCLEOTIDE SEQUENCE [LARGE SCALE GENOMIC DNA]</scope>
    <source>
        <strain evidence="21 22">KCTC 42409</strain>
    </source>
</reference>
<dbReference type="Pfam" id="PF00512">
    <property type="entry name" value="HisKA"/>
    <property type="match status" value="1"/>
</dbReference>
<evidence type="ECO:0000256" key="10">
    <source>
        <dbReference type="ARBA" id="ARBA00022989"/>
    </source>
</evidence>
<dbReference type="SUPFAM" id="SSF47384">
    <property type="entry name" value="Homodimeric domain of signal transducing histidine kinase"/>
    <property type="match status" value="1"/>
</dbReference>
<evidence type="ECO:0000259" key="18">
    <source>
        <dbReference type="PROSITE" id="PS50109"/>
    </source>
</evidence>
<dbReference type="GO" id="GO:0005886">
    <property type="term" value="C:plasma membrane"/>
    <property type="evidence" value="ECO:0007669"/>
    <property type="project" value="UniProtKB-SubCell"/>
</dbReference>
<dbReference type="PROSITE" id="PS50110">
    <property type="entry name" value="RESPONSE_REGULATORY"/>
    <property type="match status" value="1"/>
</dbReference>
<evidence type="ECO:0000256" key="5">
    <source>
        <dbReference type="ARBA" id="ARBA00022553"/>
    </source>
</evidence>
<accession>A0A6L6Q6Z4</accession>
<dbReference type="SUPFAM" id="SSF55781">
    <property type="entry name" value="GAF domain-like"/>
    <property type="match status" value="1"/>
</dbReference>
<feature type="domain" description="Histidine kinase" evidence="18">
    <location>
        <begin position="1035"/>
        <end position="1261"/>
    </location>
</feature>
<feature type="domain" description="HPt" evidence="20">
    <location>
        <begin position="1439"/>
        <end position="1536"/>
    </location>
</feature>
<evidence type="ECO:0000256" key="16">
    <source>
        <dbReference type="PROSITE-ProRule" id="PRU00110"/>
    </source>
</evidence>
<evidence type="ECO:0000256" key="8">
    <source>
        <dbReference type="ARBA" id="ARBA00022741"/>
    </source>
</evidence>
<dbReference type="Pfam" id="PF01627">
    <property type="entry name" value="Hpt"/>
    <property type="match status" value="1"/>
</dbReference>
<dbReference type="InterPro" id="IPR008207">
    <property type="entry name" value="Sig_transdc_His_kin_Hpt_dom"/>
</dbReference>
<evidence type="ECO:0000256" key="1">
    <source>
        <dbReference type="ARBA" id="ARBA00000085"/>
    </source>
</evidence>
<dbReference type="EC" id="2.7.13.3" evidence="3"/>
<dbReference type="OrthoDB" id="5477914at2"/>
<dbReference type="Gene3D" id="1.20.120.160">
    <property type="entry name" value="HPT domain"/>
    <property type="match status" value="1"/>
</dbReference>
<dbReference type="InterPro" id="IPR004358">
    <property type="entry name" value="Sig_transdc_His_kin-like_C"/>
</dbReference>
<dbReference type="InterPro" id="IPR036097">
    <property type="entry name" value="HisK_dim/P_sf"/>
</dbReference>
<keyword evidence="5 17" id="KW-0597">Phosphoprotein</keyword>
<evidence type="ECO:0000256" key="7">
    <source>
        <dbReference type="ARBA" id="ARBA00022729"/>
    </source>
</evidence>
<keyword evidence="9" id="KW-0067">ATP-binding</keyword>
<dbReference type="SMART" id="SM00387">
    <property type="entry name" value="HATPase_c"/>
    <property type="match status" value="1"/>
</dbReference>
<evidence type="ECO:0000256" key="2">
    <source>
        <dbReference type="ARBA" id="ARBA00004651"/>
    </source>
</evidence>
<dbReference type="InterPro" id="IPR005467">
    <property type="entry name" value="His_kinase_dom"/>
</dbReference>
<dbReference type="InterPro" id="IPR011123">
    <property type="entry name" value="Y_Y_Y"/>
</dbReference>
<dbReference type="InterPro" id="IPR001789">
    <property type="entry name" value="Sig_transdc_resp-reg_receiver"/>
</dbReference>
<dbReference type="GO" id="GO:0005524">
    <property type="term" value="F:ATP binding"/>
    <property type="evidence" value="ECO:0007669"/>
    <property type="project" value="UniProtKB-KW"/>
</dbReference>
<evidence type="ECO:0000313" key="22">
    <source>
        <dbReference type="Proteomes" id="UP000484015"/>
    </source>
</evidence>
<dbReference type="SUPFAM" id="SSF55874">
    <property type="entry name" value="ATPase domain of HSP90 chaperone/DNA topoisomerase II/histidine kinase"/>
    <property type="match status" value="1"/>
</dbReference>
<dbReference type="RefSeq" id="WP_155441580.1">
    <property type="nucleotide sequence ID" value="NZ_WNLA01000022.1"/>
</dbReference>
<dbReference type="Pfam" id="PF00072">
    <property type="entry name" value="Response_reg"/>
    <property type="match status" value="1"/>
</dbReference>
<keyword evidence="13" id="KW-0472">Membrane</keyword>
<feature type="modified residue" description="Phosphohistidine" evidence="16">
    <location>
        <position position="1478"/>
    </location>
</feature>
<keyword evidence="22" id="KW-1185">Reference proteome</keyword>
<dbReference type="SMART" id="SM00448">
    <property type="entry name" value="REC"/>
    <property type="match status" value="1"/>
</dbReference>
<dbReference type="InterPro" id="IPR013783">
    <property type="entry name" value="Ig-like_fold"/>
</dbReference>
<protein>
    <recommendedName>
        <fullName evidence="15">Virulence sensor protein BvgS</fullName>
        <ecNumber evidence="3">2.7.13.3</ecNumber>
    </recommendedName>
</protein>
<dbReference type="Gene3D" id="3.40.50.2300">
    <property type="match status" value="1"/>
</dbReference>
<comment type="subcellular location">
    <subcellularLocation>
        <location evidence="2">Cell membrane</location>
        <topology evidence="2">Multi-pass membrane protein</topology>
    </subcellularLocation>
</comment>
<evidence type="ECO:0000256" key="14">
    <source>
        <dbReference type="ARBA" id="ARBA00058004"/>
    </source>
</evidence>
<dbReference type="FunFam" id="3.30.565.10:FF:000010">
    <property type="entry name" value="Sensor histidine kinase RcsC"/>
    <property type="match status" value="1"/>
</dbReference>
<keyword evidence="12" id="KW-0843">Virulence</keyword>
<dbReference type="InterPro" id="IPR003594">
    <property type="entry name" value="HATPase_dom"/>
</dbReference>
<keyword evidence="7" id="KW-0732">Signal</keyword>
<dbReference type="PANTHER" id="PTHR45339:SF1">
    <property type="entry name" value="HYBRID SIGNAL TRANSDUCTION HISTIDINE KINASE J"/>
    <property type="match status" value="1"/>
</dbReference>
<evidence type="ECO:0000256" key="15">
    <source>
        <dbReference type="ARBA" id="ARBA00070152"/>
    </source>
</evidence>
<dbReference type="EMBL" id="WNLA01000022">
    <property type="protein sequence ID" value="MTW05224.1"/>
    <property type="molecule type" value="Genomic_DNA"/>
</dbReference>
<dbReference type="Pfam" id="PF07494">
    <property type="entry name" value="Reg_prop"/>
    <property type="match status" value="3"/>
</dbReference>
<dbReference type="PRINTS" id="PR00344">
    <property type="entry name" value="BCTRLSENSOR"/>
</dbReference>
<keyword evidence="11" id="KW-0902">Two-component regulatory system</keyword>
<organism evidence="21 22">
    <name type="scientific">Pseudoduganella ginsengisoli</name>
    <dbReference type="NCBI Taxonomy" id="1462440"/>
    <lineage>
        <taxon>Bacteria</taxon>
        <taxon>Pseudomonadati</taxon>
        <taxon>Pseudomonadota</taxon>
        <taxon>Betaproteobacteria</taxon>
        <taxon>Burkholderiales</taxon>
        <taxon>Oxalobacteraceae</taxon>
        <taxon>Telluria group</taxon>
        <taxon>Pseudoduganella</taxon>
    </lineage>
</organism>
<keyword evidence="4" id="KW-1003">Cell membrane</keyword>
<dbReference type="CDD" id="cd16922">
    <property type="entry name" value="HATPase_EvgS-ArcB-TorS-like"/>
    <property type="match status" value="1"/>
</dbReference>
<dbReference type="Pfam" id="PF07495">
    <property type="entry name" value="Y_Y_Y"/>
    <property type="match status" value="1"/>
</dbReference>
<comment type="caution">
    <text evidence="21">The sequence shown here is derived from an EMBL/GenBank/DDBJ whole genome shotgun (WGS) entry which is preliminary data.</text>
</comment>
<dbReference type="PANTHER" id="PTHR45339">
    <property type="entry name" value="HYBRID SIGNAL TRANSDUCTION HISTIDINE KINASE J"/>
    <property type="match status" value="1"/>
</dbReference>
<dbReference type="InterPro" id="IPR029016">
    <property type="entry name" value="GAF-like_dom_sf"/>
</dbReference>
<name>A0A6L6Q6Z4_9BURK</name>
<dbReference type="SMART" id="SM00073">
    <property type="entry name" value="HPT"/>
    <property type="match status" value="1"/>
</dbReference>
<dbReference type="Gene3D" id="3.30.450.40">
    <property type="match status" value="1"/>
</dbReference>
<dbReference type="Proteomes" id="UP000484015">
    <property type="component" value="Unassembled WGS sequence"/>
</dbReference>
<dbReference type="SMART" id="SM00388">
    <property type="entry name" value="HisKA"/>
    <property type="match status" value="1"/>
</dbReference>
<dbReference type="PROSITE" id="PS50109">
    <property type="entry name" value="HIS_KIN"/>
    <property type="match status" value="1"/>
</dbReference>
<sequence>MDFHIAIAYAQTVTTSAQPLPLSATVFPARHTAAAGRAARWCAPRLLAMAFALLLCTAAGATANRWDQLATPLFEHLGLEQGLPHPTAMALAQDGDGFIWMGTQRGLARWDGYRMRTFVNNPADSTSLPGDFIQVLHVDQLGRLWIGTTLAGMAMYDKTSERFIRYPAGAHGVSHGSVNAIASDAQGGVWAGTPAGLDYLELATGRATHYQQGNGALPDNQVRALLTARDGSLWIGSGTGLTRRDPKTGVFQPIAITGATGAPVRDAVLSLHQDSTGALYFGTLKSGIGRVNGTTGRLLTLEGVPDAHANMVLALTESEPGALWAATYGGGVIEYHTATGMAHRILHQAAILDSLASDRTAALLRDRSGLVWVSNERAVDMYAPHSRAIAAVFGGVGMLESSVTAVMADSSNRVWVALADQGIDMVLPDGSRTAALRPDPEHPDSALPNRVVLAMAEAPGKEAWIGTQLGLYRTSAQGAKAERIALPVANPTPRVGNILPRAGSLWLGTYEGLLQYDPQANTARIYVQGPASAGGLTDNRIHAILDDGKGALWIGTRNGLNRLLVDSGTVEQVTGLPDPLITALAQDGKGRLWIGMHGGGIAVLDQNRKFHRITAKEGMPSDVVVALAPDSHGRMWASTTDGIAIADPDTLKAHPLVRADGVPFRTYFINAAARNSEGDLLFGAFGGLAAVHPDAVQPWQFKPPLAVTSVSLDGKAVLPAAQLTVAPGVKAFEVEVAALDYSAPQRNRYAWRLEGYDRAWHEGDAGRRAITYNNLPPGAYVLRLKGANRAGIWSDEPLAMSVLVQPAWHQTGWAYGLFALALLGGAWGVLRWRTLYLERDQARLQAVVYSRTRHLEKLNAIVKSINEQIDFDAVLHTILHETTVIKGVDAALALVRKTGTDQLTLRAAWGNAGMTDQHQRMPLDVAEAQYARASDRIADDIYLVRTAMNHTGPQPAGAQAVLAVRIRIDGQTEGLLLFENQRTADAFDTSDLDLLIALKEPFVTAFQKARTMRQLEVARANAEAATRAKSEFLANISHEIRTPMNAILGFAGLGSQLGLTGKPGDYFRKIGRAGQSLMRIINDVLDFSKIESGRLELEAVAFDLNESLTQLHDLFSWQAADKGLELVMWAAPDVPPHLMGDALRLGQVLTNLVANALKFTTKGHIRLRVELDDAAHGSDENGLVHLRFLVEDSGLGISREQQTRLFQAFVQADTSTTRLYGGTGLGLAISQQLVRKMGGTIQVESEPGKGSRFSFTIALKVAPASALQAAQDIHAAARGSLPKLGGLRMLVVDDNTINQQVCGEILQRAGVAVDLADSGRDALRMVEQQHYDAVLMDIQMPDMDGYHVTERIRAMPGRAQVPIIAITAHAVAGYRDYCLSRGMNDYVAKPIDPAALYAVLQAHCRPGHEHHADAPVLRLELPPMPGLDLPNALNRLGGNAALLSRLLTVFISDFDTLLPQLRQAIAAGEYGKAARLVHRVKGAAANLSAHQLQAAASALEQGLLDSGAEMPQVLLDAFLQALAEAGDSAQYYLEKSAALT</sequence>
<evidence type="ECO:0000256" key="6">
    <source>
        <dbReference type="ARBA" id="ARBA00022692"/>
    </source>
</evidence>
<dbReference type="Gene3D" id="2.130.10.10">
    <property type="entry name" value="YVTN repeat-like/Quinoprotein amine dehydrogenase"/>
    <property type="match status" value="2"/>
</dbReference>
<comment type="function">
    <text evidence="14">Member of the two-component regulatory system BvgS/BvgA. Phosphorylates BvgA via a four-step phosphorelay in response to environmental signals.</text>
</comment>
<dbReference type="Gene3D" id="2.60.40.10">
    <property type="entry name" value="Immunoglobulins"/>
    <property type="match status" value="1"/>
</dbReference>
<dbReference type="InterPro" id="IPR011110">
    <property type="entry name" value="Reg_prop"/>
</dbReference>
<dbReference type="CDD" id="cd00088">
    <property type="entry name" value="HPT"/>
    <property type="match status" value="1"/>
</dbReference>
<dbReference type="GO" id="GO:0000155">
    <property type="term" value="F:phosphorelay sensor kinase activity"/>
    <property type="evidence" value="ECO:0007669"/>
    <property type="project" value="InterPro"/>
</dbReference>
<keyword evidence="10" id="KW-1133">Transmembrane helix</keyword>
<evidence type="ECO:0000256" key="11">
    <source>
        <dbReference type="ARBA" id="ARBA00023012"/>
    </source>
</evidence>
<evidence type="ECO:0000259" key="20">
    <source>
        <dbReference type="PROSITE" id="PS50894"/>
    </source>
</evidence>
<dbReference type="InterPro" id="IPR015943">
    <property type="entry name" value="WD40/YVTN_repeat-like_dom_sf"/>
</dbReference>
<feature type="domain" description="Response regulatory" evidence="19">
    <location>
        <begin position="1288"/>
        <end position="1404"/>
    </location>
</feature>
<evidence type="ECO:0000256" key="17">
    <source>
        <dbReference type="PROSITE-ProRule" id="PRU00169"/>
    </source>
</evidence>
<dbReference type="Gene3D" id="3.30.565.10">
    <property type="entry name" value="Histidine kinase-like ATPase, C-terminal domain"/>
    <property type="match status" value="1"/>
</dbReference>
<dbReference type="CDD" id="cd17546">
    <property type="entry name" value="REC_hyHK_CKI1_RcsC-like"/>
    <property type="match status" value="1"/>
</dbReference>
<dbReference type="InterPro" id="IPR036641">
    <property type="entry name" value="HPT_dom_sf"/>
</dbReference>
<dbReference type="PROSITE" id="PS50894">
    <property type="entry name" value="HPT"/>
    <property type="match status" value="1"/>
</dbReference>
<feature type="modified residue" description="4-aspartylphosphate" evidence="17">
    <location>
        <position position="1337"/>
    </location>
</feature>
<proteinExistence type="predicted"/>
<dbReference type="CDD" id="cd00082">
    <property type="entry name" value="HisKA"/>
    <property type="match status" value="1"/>
</dbReference>
<evidence type="ECO:0000259" key="19">
    <source>
        <dbReference type="PROSITE" id="PS50110"/>
    </source>
</evidence>
<dbReference type="InterPro" id="IPR003661">
    <property type="entry name" value="HisK_dim/P_dom"/>
</dbReference>
<dbReference type="InterPro" id="IPR036890">
    <property type="entry name" value="HATPase_C_sf"/>
</dbReference>
<evidence type="ECO:0000256" key="4">
    <source>
        <dbReference type="ARBA" id="ARBA00022475"/>
    </source>
</evidence>
<evidence type="ECO:0000256" key="9">
    <source>
        <dbReference type="ARBA" id="ARBA00022840"/>
    </source>
</evidence>
<keyword evidence="6" id="KW-0812">Transmembrane</keyword>
<dbReference type="InterPro" id="IPR011006">
    <property type="entry name" value="CheY-like_superfamily"/>
</dbReference>
<dbReference type="SUPFAM" id="SSF47226">
    <property type="entry name" value="Histidine-containing phosphotransfer domain, HPT domain"/>
    <property type="match status" value="1"/>
</dbReference>
<dbReference type="Pfam" id="PF02518">
    <property type="entry name" value="HATPase_c"/>
    <property type="match status" value="1"/>
</dbReference>
<evidence type="ECO:0000256" key="3">
    <source>
        <dbReference type="ARBA" id="ARBA00012438"/>
    </source>
</evidence>
<dbReference type="SUPFAM" id="SSF63829">
    <property type="entry name" value="Calcium-dependent phosphotriesterase"/>
    <property type="match status" value="3"/>
</dbReference>
<keyword evidence="8" id="KW-0547">Nucleotide-binding</keyword>
<evidence type="ECO:0000313" key="21">
    <source>
        <dbReference type="EMBL" id="MTW05224.1"/>
    </source>
</evidence>
<dbReference type="SUPFAM" id="SSF52172">
    <property type="entry name" value="CheY-like"/>
    <property type="match status" value="1"/>
</dbReference>
<evidence type="ECO:0000256" key="12">
    <source>
        <dbReference type="ARBA" id="ARBA00023026"/>
    </source>
</evidence>
<gene>
    <name evidence="21" type="ORF">GM668_24405</name>
</gene>
<evidence type="ECO:0000256" key="13">
    <source>
        <dbReference type="ARBA" id="ARBA00023136"/>
    </source>
</evidence>